<dbReference type="EMBL" id="SJPH01000004">
    <property type="protein sequence ID" value="TWT43258.1"/>
    <property type="molecule type" value="Genomic_DNA"/>
</dbReference>
<evidence type="ECO:0000313" key="3">
    <source>
        <dbReference type="Proteomes" id="UP000318995"/>
    </source>
</evidence>
<dbReference type="RefSeq" id="WP_231930952.1">
    <property type="nucleotide sequence ID" value="NZ_SJPH01000004.1"/>
</dbReference>
<accession>A0A5C5VX98</accession>
<gene>
    <name evidence="2" type="ORF">Pla111_22080</name>
</gene>
<dbReference type="AlphaFoldDB" id="A0A5C5VX98"/>
<feature type="region of interest" description="Disordered" evidence="1">
    <location>
        <begin position="1"/>
        <end position="29"/>
    </location>
</feature>
<reference evidence="2 3" key="1">
    <citation type="submission" date="2019-02" db="EMBL/GenBank/DDBJ databases">
        <title>Deep-cultivation of Planctomycetes and their phenomic and genomic characterization uncovers novel biology.</title>
        <authorList>
            <person name="Wiegand S."/>
            <person name="Jogler M."/>
            <person name="Boedeker C."/>
            <person name="Pinto D."/>
            <person name="Vollmers J."/>
            <person name="Rivas-Marin E."/>
            <person name="Kohn T."/>
            <person name="Peeters S.H."/>
            <person name="Heuer A."/>
            <person name="Rast P."/>
            <person name="Oberbeckmann S."/>
            <person name="Bunk B."/>
            <person name="Jeske O."/>
            <person name="Meyerdierks A."/>
            <person name="Storesund J.E."/>
            <person name="Kallscheuer N."/>
            <person name="Luecker S."/>
            <person name="Lage O.M."/>
            <person name="Pohl T."/>
            <person name="Merkel B.J."/>
            <person name="Hornburger P."/>
            <person name="Mueller R.-W."/>
            <person name="Bruemmer F."/>
            <person name="Labrenz M."/>
            <person name="Spormann A.M."/>
            <person name="Op Den Camp H."/>
            <person name="Overmann J."/>
            <person name="Amann R."/>
            <person name="Jetten M.S.M."/>
            <person name="Mascher T."/>
            <person name="Medema M.H."/>
            <person name="Devos D.P."/>
            <person name="Kaster A.-K."/>
            <person name="Ovreas L."/>
            <person name="Rohde M."/>
            <person name="Galperin M.Y."/>
            <person name="Jogler C."/>
        </authorList>
    </citation>
    <scope>NUCLEOTIDE SEQUENCE [LARGE SCALE GENOMIC DNA]</scope>
    <source>
        <strain evidence="2 3">Pla111</strain>
    </source>
</reference>
<organism evidence="2 3">
    <name type="scientific">Botrimarina hoheduenensis</name>
    <dbReference type="NCBI Taxonomy" id="2528000"/>
    <lineage>
        <taxon>Bacteria</taxon>
        <taxon>Pseudomonadati</taxon>
        <taxon>Planctomycetota</taxon>
        <taxon>Planctomycetia</taxon>
        <taxon>Pirellulales</taxon>
        <taxon>Lacipirellulaceae</taxon>
        <taxon>Botrimarina</taxon>
    </lineage>
</organism>
<keyword evidence="3" id="KW-1185">Reference proteome</keyword>
<dbReference type="Proteomes" id="UP000318995">
    <property type="component" value="Unassembled WGS sequence"/>
</dbReference>
<name>A0A5C5VX98_9BACT</name>
<protein>
    <submittedName>
        <fullName evidence="2">Uncharacterized protein</fullName>
    </submittedName>
</protein>
<feature type="compositionally biased region" description="Polar residues" evidence="1">
    <location>
        <begin position="1"/>
        <end position="23"/>
    </location>
</feature>
<sequence length="156" mass="17028">MSQKPSLTPLFSQVDVTTSSAPHSTAPAGADQANLLREVLSAQDRTNELLEEMVGLLTAQHRQRNAELNRWRRANPALADNCRQAAEALSEVQVDFLERLTEDVVDNHQEMAYGDFMLSEFVDRYGPRLAHLNGVIQALAQLGGGSAPAQDASEEG</sequence>
<proteinExistence type="predicted"/>
<evidence type="ECO:0000313" key="2">
    <source>
        <dbReference type="EMBL" id="TWT43258.1"/>
    </source>
</evidence>
<evidence type="ECO:0000256" key="1">
    <source>
        <dbReference type="SAM" id="MobiDB-lite"/>
    </source>
</evidence>
<comment type="caution">
    <text evidence="2">The sequence shown here is derived from an EMBL/GenBank/DDBJ whole genome shotgun (WGS) entry which is preliminary data.</text>
</comment>